<feature type="compositionally biased region" description="Low complexity" evidence="6">
    <location>
        <begin position="842"/>
        <end position="860"/>
    </location>
</feature>
<sequence>MRVADSMHTRNAAAAAAEYFGALKAMPQILKRLPLRKRSLQQELQEAMLRGSLQKMFGPWDTLFLGVGIVIGSGWAQLLGSAAKSYSGPGLVVSVLISGVAALLTSVCYGELAVEYPLSGAAFSYTMLTFGDFPAFICLASLLLEYAIGNAVVARGFSTYLARLLNLEPGYFRVGDKGPCGNAQGGKYDIMAAGVTLLVSVMLALGGRENAVLISGVTLLKLVLLVLIAIVGFTHANGAQMTPFTQPQFGFDGLWIGAALLFFIYTGFGALGAAAEEVTEVRHIPYALVGTSVIAGLLYLLLSLALTLMTCPNAGCPNSQWLSSLGNLNFVSAFSGSGMMWMQYIVAVAALCGVVTSLVVGMFSISRIVMSASRDAMLPPFLARVSRRTQTPVLAIMVLGVIIAVLGLLVENSAAATMASFGALVSLWLVCNIQLYRRYWPDDQIRVTRHGIVVATPSAHKGQAAKAGEAQAPTRAERLQRWLPANRWQLSLRTRKLLLWGHMFLINGLCIALAIYYQMTALYNVEEPCLAPSAGAGAPPPPVCYPGGCPAFKDSFKRENRPEIWCIVGAWGLATISLQLWCPLEYTPEGWHVPACLMPWLPSVAINLVVFSVGALPTEDYREVGYYFAAALLFYLLVSLPLSYIKQSATDYVNAEELRVVELRFIDGAWRPMLPHHGLSAAHSLGTTAGPSVHGGQSSGSAMSLGTTVNYSAASLAATMARTSSGNIAKSEACSPSGAATAMTLLSGLTARAVEELRSLSDNQDVTQIEARVGALCSLMQQAATRLCPAAVAAATDAALSLLSGLQAARLRLPAGSPAAAALERSMQALLQVLQQGLTPPTPALLPRGAAAAAPQPTTADGSQRAELAGLVRGLGFSSHNWQAAQSDLSHRTAAALGGAQPSCGTNGGTAAGTAAANAALRKPAPTAPMDSLLQTAVNSPVCQPGSGEPSLLHSTVAELLWVLRQFPSPADLLPDRQPQLSPDGWAAYWALEPRVLQQALAEKQQMWSRQQP</sequence>
<dbReference type="OrthoDB" id="512288at2759"/>
<evidence type="ECO:0000313" key="8">
    <source>
        <dbReference type="EMBL" id="PRW33631.1"/>
    </source>
</evidence>
<dbReference type="Gene3D" id="1.20.1740.10">
    <property type="entry name" value="Amino acid/polyamine transporter I"/>
    <property type="match status" value="1"/>
</dbReference>
<evidence type="ECO:0000256" key="4">
    <source>
        <dbReference type="ARBA" id="ARBA00022989"/>
    </source>
</evidence>
<evidence type="ECO:0000256" key="1">
    <source>
        <dbReference type="ARBA" id="ARBA00004141"/>
    </source>
</evidence>
<evidence type="ECO:0000256" key="2">
    <source>
        <dbReference type="ARBA" id="ARBA00008572"/>
    </source>
</evidence>
<feature type="transmembrane region" description="Helical" evidence="7">
    <location>
        <begin position="212"/>
        <end position="233"/>
    </location>
</feature>
<keyword evidence="4 7" id="KW-1133">Transmembrane helix</keyword>
<dbReference type="GO" id="GO:0005886">
    <property type="term" value="C:plasma membrane"/>
    <property type="evidence" value="ECO:0007669"/>
    <property type="project" value="TreeGrafter"/>
</dbReference>
<comment type="subcellular location">
    <subcellularLocation>
        <location evidence="1">Membrane</location>
        <topology evidence="1">Multi-pass membrane protein</topology>
    </subcellularLocation>
</comment>
<dbReference type="STRING" id="3076.A0A2P6TH71"/>
<feature type="transmembrane region" description="Helical" evidence="7">
    <location>
        <begin position="597"/>
        <end position="617"/>
    </location>
</feature>
<evidence type="ECO:0000313" key="9">
    <source>
        <dbReference type="Proteomes" id="UP000239899"/>
    </source>
</evidence>
<organism evidence="8 9">
    <name type="scientific">Chlorella sorokiniana</name>
    <name type="common">Freshwater green alga</name>
    <dbReference type="NCBI Taxonomy" id="3076"/>
    <lineage>
        <taxon>Eukaryota</taxon>
        <taxon>Viridiplantae</taxon>
        <taxon>Chlorophyta</taxon>
        <taxon>core chlorophytes</taxon>
        <taxon>Trebouxiophyceae</taxon>
        <taxon>Chlorellales</taxon>
        <taxon>Chlorellaceae</taxon>
        <taxon>Chlorella clade</taxon>
        <taxon>Chlorella</taxon>
    </lineage>
</organism>
<accession>A0A2P6TH71</accession>
<feature type="transmembrane region" description="Helical" evidence="7">
    <location>
        <begin position="497"/>
        <end position="517"/>
    </location>
</feature>
<keyword evidence="9" id="KW-1185">Reference proteome</keyword>
<keyword evidence="5 7" id="KW-0472">Membrane</keyword>
<feature type="transmembrane region" description="Helical" evidence="7">
    <location>
        <begin position="286"/>
        <end position="309"/>
    </location>
</feature>
<proteinExistence type="inferred from homology"/>
<dbReference type="InterPro" id="IPR002293">
    <property type="entry name" value="AA/rel_permease1"/>
</dbReference>
<dbReference type="GO" id="GO:0015171">
    <property type="term" value="F:amino acid transmembrane transporter activity"/>
    <property type="evidence" value="ECO:0007669"/>
    <property type="project" value="TreeGrafter"/>
</dbReference>
<name>A0A2P6TH71_CHLSO</name>
<feature type="transmembrane region" description="Helical" evidence="7">
    <location>
        <begin position="624"/>
        <end position="644"/>
    </location>
</feature>
<reference evidence="8 9" key="1">
    <citation type="journal article" date="2018" name="Plant J.">
        <title>Genome sequences of Chlorella sorokiniana UTEX 1602 and Micractinium conductrix SAG 241.80: implications to maltose excretion by a green alga.</title>
        <authorList>
            <person name="Arriola M.B."/>
            <person name="Velmurugan N."/>
            <person name="Zhang Y."/>
            <person name="Plunkett M.H."/>
            <person name="Hondzo H."/>
            <person name="Barney B.M."/>
        </authorList>
    </citation>
    <scope>NUCLEOTIDE SEQUENCE [LARGE SCALE GENOMIC DNA]</scope>
    <source>
        <strain evidence="9">UTEX 1602</strain>
    </source>
</reference>
<feature type="transmembrane region" description="Helical" evidence="7">
    <location>
        <begin position="253"/>
        <end position="274"/>
    </location>
</feature>
<feature type="transmembrane region" description="Helical" evidence="7">
    <location>
        <begin position="90"/>
        <end position="110"/>
    </location>
</feature>
<feature type="region of interest" description="Disordered" evidence="6">
    <location>
        <begin position="842"/>
        <end position="861"/>
    </location>
</feature>
<dbReference type="PANTHER" id="PTHR43243:SF41">
    <property type="entry name" value="CATIONIC AMINO ACID TRANSPORTER 7, CHLOROPLASTIC"/>
    <property type="match status" value="1"/>
</dbReference>
<protein>
    <submittedName>
        <fullName evidence="8">Amino acid permease</fullName>
    </submittedName>
</protein>
<evidence type="ECO:0000256" key="6">
    <source>
        <dbReference type="SAM" id="MobiDB-lite"/>
    </source>
</evidence>
<feature type="transmembrane region" description="Helical" evidence="7">
    <location>
        <begin position="344"/>
        <end position="370"/>
    </location>
</feature>
<dbReference type="Pfam" id="PF13520">
    <property type="entry name" value="AA_permease_2"/>
    <property type="match status" value="1"/>
</dbReference>
<feature type="transmembrane region" description="Helical" evidence="7">
    <location>
        <begin position="188"/>
        <end position="205"/>
    </location>
</feature>
<dbReference type="AlphaFoldDB" id="A0A2P6TH71"/>
<feature type="transmembrane region" description="Helical" evidence="7">
    <location>
        <begin position="57"/>
        <end position="78"/>
    </location>
</feature>
<feature type="transmembrane region" description="Helical" evidence="7">
    <location>
        <begin position="391"/>
        <end position="410"/>
    </location>
</feature>
<feature type="transmembrane region" description="Helical" evidence="7">
    <location>
        <begin position="416"/>
        <end position="436"/>
    </location>
</feature>
<gene>
    <name evidence="8" type="ORF">C2E21_7604</name>
</gene>
<evidence type="ECO:0000256" key="7">
    <source>
        <dbReference type="SAM" id="Phobius"/>
    </source>
</evidence>
<evidence type="ECO:0000256" key="5">
    <source>
        <dbReference type="ARBA" id="ARBA00023136"/>
    </source>
</evidence>
<feature type="transmembrane region" description="Helical" evidence="7">
    <location>
        <begin position="122"/>
        <end position="144"/>
    </location>
</feature>
<comment type="similarity">
    <text evidence="2">Belongs to the amino acid-polyamine-organocation (APC) superfamily. Cationic amino acid transporter (CAT) (TC 2.A.3.3) family.</text>
</comment>
<comment type="caution">
    <text evidence="8">The sequence shown here is derived from an EMBL/GenBank/DDBJ whole genome shotgun (WGS) entry which is preliminary data.</text>
</comment>
<keyword evidence="3 7" id="KW-0812">Transmembrane</keyword>
<dbReference type="PANTHER" id="PTHR43243">
    <property type="entry name" value="INNER MEMBRANE TRANSPORTER YGJI-RELATED"/>
    <property type="match status" value="1"/>
</dbReference>
<dbReference type="EMBL" id="LHPG02000016">
    <property type="protein sequence ID" value="PRW33631.1"/>
    <property type="molecule type" value="Genomic_DNA"/>
</dbReference>
<dbReference type="Proteomes" id="UP000239899">
    <property type="component" value="Unassembled WGS sequence"/>
</dbReference>
<evidence type="ECO:0000256" key="3">
    <source>
        <dbReference type="ARBA" id="ARBA00022692"/>
    </source>
</evidence>